<feature type="non-terminal residue" evidence="12">
    <location>
        <position position="99"/>
    </location>
</feature>
<dbReference type="EMBL" id="DMVW01000108">
    <property type="protein sequence ID" value="HAR52438.1"/>
    <property type="molecule type" value="Genomic_DNA"/>
</dbReference>
<evidence type="ECO:0000313" key="12">
    <source>
        <dbReference type="EMBL" id="HAR52438.1"/>
    </source>
</evidence>
<feature type="non-terminal residue" evidence="12">
    <location>
        <position position="1"/>
    </location>
</feature>
<dbReference type="GO" id="GO:0015385">
    <property type="term" value="F:sodium:proton antiporter activity"/>
    <property type="evidence" value="ECO:0007669"/>
    <property type="project" value="InterPro"/>
</dbReference>
<evidence type="ECO:0000256" key="10">
    <source>
        <dbReference type="SAM" id="Phobius"/>
    </source>
</evidence>
<dbReference type="Gene3D" id="6.10.140.1330">
    <property type="match status" value="1"/>
</dbReference>
<feature type="transmembrane region" description="Helical" evidence="10">
    <location>
        <begin position="45"/>
        <end position="67"/>
    </location>
</feature>
<evidence type="ECO:0000256" key="1">
    <source>
        <dbReference type="ARBA" id="ARBA00004651"/>
    </source>
</evidence>
<gene>
    <name evidence="12" type="ORF">DCS45_11285</name>
</gene>
<organism evidence="12 13">
    <name type="scientific">Roseovarius nubinhibens</name>
    <dbReference type="NCBI Taxonomy" id="314263"/>
    <lineage>
        <taxon>Bacteria</taxon>
        <taxon>Pseudomonadati</taxon>
        <taxon>Pseudomonadota</taxon>
        <taxon>Alphaproteobacteria</taxon>
        <taxon>Rhodobacterales</taxon>
        <taxon>Roseobacteraceae</taxon>
        <taxon>Roseovarius</taxon>
    </lineage>
</organism>
<keyword evidence="8 10" id="KW-0472">Membrane</keyword>
<dbReference type="GO" id="GO:0005886">
    <property type="term" value="C:plasma membrane"/>
    <property type="evidence" value="ECO:0007669"/>
    <property type="project" value="UniProtKB-SubCell"/>
</dbReference>
<evidence type="ECO:0000256" key="7">
    <source>
        <dbReference type="ARBA" id="ARBA00023065"/>
    </source>
</evidence>
<keyword evidence="4 10" id="KW-0812">Transmembrane</keyword>
<name>A0A348WD26_9RHOB</name>
<feature type="domain" description="Cation/H+ exchanger transmembrane" evidence="11">
    <location>
        <begin position="15"/>
        <end position="98"/>
    </location>
</feature>
<reference evidence="12 13" key="1">
    <citation type="journal article" date="2018" name="Nat. Biotechnol.">
        <title>A standardized bacterial taxonomy based on genome phylogeny substantially revises the tree of life.</title>
        <authorList>
            <person name="Parks D.H."/>
            <person name="Chuvochina M."/>
            <person name="Waite D.W."/>
            <person name="Rinke C."/>
            <person name="Skarshewski A."/>
            <person name="Chaumeil P.A."/>
            <person name="Hugenholtz P."/>
        </authorList>
    </citation>
    <scope>NUCLEOTIDE SEQUENCE [LARGE SCALE GENOMIC DNA]</scope>
    <source>
        <strain evidence="12">UBA9169</strain>
    </source>
</reference>
<keyword evidence="5 10" id="KW-1133">Transmembrane helix</keyword>
<evidence type="ECO:0000256" key="8">
    <source>
        <dbReference type="ARBA" id="ARBA00023136"/>
    </source>
</evidence>
<keyword evidence="9" id="KW-0739">Sodium transport</keyword>
<evidence type="ECO:0000256" key="3">
    <source>
        <dbReference type="ARBA" id="ARBA00022475"/>
    </source>
</evidence>
<sequence length="99" mass="10604">DALNPVAEAILDLPIRSNVFLYVFLPTLLFQATLGMNLRRMIDDWVPILMLAVVAVVVATFSVGYALAWVSALPLAACLLIGAIVSTTDPSAVVSIFRS</sequence>
<evidence type="ECO:0000256" key="5">
    <source>
        <dbReference type="ARBA" id="ARBA00022989"/>
    </source>
</evidence>
<proteinExistence type="predicted"/>
<comment type="subcellular location">
    <subcellularLocation>
        <location evidence="1">Cell membrane</location>
        <topology evidence="1">Multi-pass membrane protein</topology>
    </subcellularLocation>
</comment>
<evidence type="ECO:0000313" key="13">
    <source>
        <dbReference type="Proteomes" id="UP000264719"/>
    </source>
</evidence>
<evidence type="ECO:0000256" key="9">
    <source>
        <dbReference type="ARBA" id="ARBA00023201"/>
    </source>
</evidence>
<evidence type="ECO:0000256" key="2">
    <source>
        <dbReference type="ARBA" id="ARBA00022448"/>
    </source>
</evidence>
<dbReference type="InterPro" id="IPR006153">
    <property type="entry name" value="Cation/H_exchanger_TM"/>
</dbReference>
<evidence type="ECO:0000259" key="11">
    <source>
        <dbReference type="Pfam" id="PF00999"/>
    </source>
</evidence>
<feature type="transmembrane region" description="Helical" evidence="10">
    <location>
        <begin position="73"/>
        <end position="97"/>
    </location>
</feature>
<evidence type="ECO:0000256" key="6">
    <source>
        <dbReference type="ARBA" id="ARBA00023053"/>
    </source>
</evidence>
<keyword evidence="7" id="KW-0406">Ion transport</keyword>
<dbReference type="PANTHER" id="PTHR10110:SF86">
    <property type="entry name" value="SODIUM_HYDROGEN EXCHANGER 7"/>
    <property type="match status" value="1"/>
</dbReference>
<dbReference type="GO" id="GO:0051453">
    <property type="term" value="P:regulation of intracellular pH"/>
    <property type="evidence" value="ECO:0007669"/>
    <property type="project" value="TreeGrafter"/>
</dbReference>
<dbReference type="InterPro" id="IPR018422">
    <property type="entry name" value="Cation/H_exchanger_CPA1"/>
</dbReference>
<comment type="caution">
    <text evidence="12">The sequence shown here is derived from an EMBL/GenBank/DDBJ whole genome shotgun (WGS) entry which is preliminary data.</text>
</comment>
<evidence type="ECO:0000256" key="4">
    <source>
        <dbReference type="ARBA" id="ARBA00022692"/>
    </source>
</evidence>
<dbReference type="GO" id="GO:0015386">
    <property type="term" value="F:potassium:proton antiporter activity"/>
    <property type="evidence" value="ECO:0007669"/>
    <property type="project" value="TreeGrafter"/>
</dbReference>
<dbReference type="PANTHER" id="PTHR10110">
    <property type="entry name" value="SODIUM/HYDROGEN EXCHANGER"/>
    <property type="match status" value="1"/>
</dbReference>
<protein>
    <submittedName>
        <fullName evidence="12">Sodium:proton antiporter</fullName>
    </submittedName>
</protein>
<dbReference type="Pfam" id="PF00999">
    <property type="entry name" value="Na_H_Exchanger"/>
    <property type="match status" value="1"/>
</dbReference>
<accession>A0A348WD26</accession>
<keyword evidence="2" id="KW-0813">Transport</keyword>
<dbReference type="Proteomes" id="UP000264719">
    <property type="component" value="Unassembled WGS sequence"/>
</dbReference>
<dbReference type="AlphaFoldDB" id="A0A348WD26"/>
<keyword evidence="6" id="KW-0915">Sodium</keyword>
<feature type="transmembrane region" description="Helical" evidence="10">
    <location>
        <begin position="20"/>
        <end position="38"/>
    </location>
</feature>
<keyword evidence="3" id="KW-1003">Cell membrane</keyword>
<dbReference type="GO" id="GO:0098719">
    <property type="term" value="P:sodium ion import across plasma membrane"/>
    <property type="evidence" value="ECO:0007669"/>
    <property type="project" value="TreeGrafter"/>
</dbReference>